<dbReference type="EMBL" id="AEWX01000004">
    <property type="protein sequence ID" value="EGC20983.1"/>
    <property type="molecule type" value="Genomic_DNA"/>
</dbReference>
<dbReference type="AlphaFoldDB" id="F0F425"/>
<protein>
    <submittedName>
        <fullName evidence="2">Uncharacterized protein</fullName>
    </submittedName>
</protein>
<gene>
    <name evidence="2" type="ORF">HMPREF9141_0341</name>
</gene>
<feature type="transmembrane region" description="Helical" evidence="1">
    <location>
        <begin position="30"/>
        <end position="51"/>
    </location>
</feature>
<evidence type="ECO:0000313" key="2">
    <source>
        <dbReference type="EMBL" id="EGC20983.1"/>
    </source>
</evidence>
<accession>F0F425</accession>
<organism evidence="2 3">
    <name type="scientific">Prevotella multiformis DSM 16608</name>
    <dbReference type="NCBI Taxonomy" id="888743"/>
    <lineage>
        <taxon>Bacteria</taxon>
        <taxon>Pseudomonadati</taxon>
        <taxon>Bacteroidota</taxon>
        <taxon>Bacteroidia</taxon>
        <taxon>Bacteroidales</taxon>
        <taxon>Prevotellaceae</taxon>
        <taxon>Prevotella</taxon>
    </lineage>
</organism>
<dbReference type="HOGENOM" id="CLU_3083236_0_0_10"/>
<dbReference type="Proteomes" id="UP000005697">
    <property type="component" value="Unassembled WGS sequence"/>
</dbReference>
<evidence type="ECO:0000313" key="3">
    <source>
        <dbReference type="Proteomes" id="UP000005697"/>
    </source>
</evidence>
<dbReference type="STRING" id="888743.HMPREF9141_0341"/>
<keyword evidence="3" id="KW-1185">Reference proteome</keyword>
<keyword evidence="1" id="KW-0812">Transmembrane</keyword>
<keyword evidence="1" id="KW-1133">Transmembrane helix</keyword>
<sequence>MFPEKASGMSGKTRFLRITPGGFWRLETCIYTFLTLILRMLSQIIAIFVHWH</sequence>
<comment type="caution">
    <text evidence="2">The sequence shown here is derived from an EMBL/GenBank/DDBJ whole genome shotgun (WGS) entry which is preliminary data.</text>
</comment>
<keyword evidence="1" id="KW-0472">Membrane</keyword>
<name>F0F425_9BACT</name>
<proteinExistence type="predicted"/>
<reference evidence="2 3" key="1">
    <citation type="submission" date="2011-01" db="EMBL/GenBank/DDBJ databases">
        <authorList>
            <person name="Muzny D."/>
            <person name="Qin X."/>
            <person name="Deng J."/>
            <person name="Jiang H."/>
            <person name="Liu Y."/>
            <person name="Qu J."/>
            <person name="Song X.-Z."/>
            <person name="Zhang L."/>
            <person name="Thornton R."/>
            <person name="Coyle M."/>
            <person name="Francisco L."/>
            <person name="Jackson L."/>
            <person name="Javaid M."/>
            <person name="Korchina V."/>
            <person name="Kovar C."/>
            <person name="Mata R."/>
            <person name="Mathew T."/>
            <person name="Ngo R."/>
            <person name="Nguyen L."/>
            <person name="Nguyen N."/>
            <person name="Okwuonu G."/>
            <person name="Ongeri F."/>
            <person name="Pham C."/>
            <person name="Simmons D."/>
            <person name="Wilczek-Boney K."/>
            <person name="Hale W."/>
            <person name="Jakkamsetti A."/>
            <person name="Pham P."/>
            <person name="Ruth R."/>
            <person name="San Lucas F."/>
            <person name="Warren J."/>
            <person name="Zhang J."/>
            <person name="Zhao Z."/>
            <person name="Zhou C."/>
            <person name="Zhu D."/>
            <person name="Lee S."/>
            <person name="Bess C."/>
            <person name="Blankenburg K."/>
            <person name="Forbes L."/>
            <person name="Fu Q."/>
            <person name="Gubbala S."/>
            <person name="Hirani K."/>
            <person name="Jayaseelan J.C."/>
            <person name="Lara F."/>
            <person name="Munidasa M."/>
            <person name="Palculict T."/>
            <person name="Patil S."/>
            <person name="Pu L.-L."/>
            <person name="Saada N."/>
            <person name="Tang L."/>
            <person name="Weissenberger G."/>
            <person name="Zhu Y."/>
            <person name="Hemphill L."/>
            <person name="Shang Y."/>
            <person name="Youmans B."/>
            <person name="Ayvaz T."/>
            <person name="Ross M."/>
            <person name="Santibanez J."/>
            <person name="Aqrawi P."/>
            <person name="Gross S."/>
            <person name="Joshi V."/>
            <person name="Fowler G."/>
            <person name="Nazareth L."/>
            <person name="Reid J."/>
            <person name="Worley K."/>
            <person name="Petrosino J."/>
            <person name="Highlander S."/>
            <person name="Gibbs R."/>
        </authorList>
    </citation>
    <scope>NUCLEOTIDE SEQUENCE [LARGE SCALE GENOMIC DNA]</scope>
    <source>
        <strain evidence="2 3">DSM 16608</strain>
    </source>
</reference>
<evidence type="ECO:0000256" key="1">
    <source>
        <dbReference type="SAM" id="Phobius"/>
    </source>
</evidence>